<dbReference type="EMBL" id="MZ311578">
    <property type="protein sequence ID" value="UBZ25614.1"/>
    <property type="molecule type" value="Genomic_DNA"/>
</dbReference>
<keyword evidence="2" id="KW-1185">Reference proteome</keyword>
<proteinExistence type="predicted"/>
<gene>
    <name evidence="1" type="ORF">CmNV_024</name>
</gene>
<evidence type="ECO:0000313" key="1">
    <source>
        <dbReference type="EMBL" id="UBZ25614.1"/>
    </source>
</evidence>
<reference evidence="1" key="1">
    <citation type="journal article" date="2021" name="Viruses">
        <title>Identification and Full Characterisation of Two Novel Crustacean Infecting Members of the Family Nudiviridae Provides Support for Two Subfamilies.</title>
        <authorList>
            <person name="Bateman K.S."/>
            <person name="Kerr R."/>
            <person name="Stentiford G.D."/>
            <person name="Bean T.P."/>
            <person name="Hooper C."/>
            <person name="Van Eynde B."/>
            <person name="Delbare D."/>
            <person name="Bojko J."/>
            <person name="Christiaens O."/>
            <person name="Taning C.N.T."/>
            <person name="Smagghe G."/>
            <person name="van Oers M.M."/>
            <person name="van Aerle R."/>
        </authorList>
    </citation>
    <scope>NUCLEOTIDE SEQUENCE</scope>
    <source>
        <strain evidence="1">AN2</strain>
    </source>
</reference>
<evidence type="ECO:0000313" key="2">
    <source>
        <dbReference type="Proteomes" id="UP000830962"/>
    </source>
</evidence>
<protein>
    <submittedName>
        <fullName evidence="1">Dihydroxy-acid dehydratase</fullName>
    </submittedName>
</protein>
<organism evidence="1 2">
    <name type="scientific">Carcinus maenas nudivirus</name>
    <dbReference type="NCBI Taxonomy" id="2880837"/>
    <lineage>
        <taxon>Viruses</taxon>
        <taxon>Viruses incertae sedis</taxon>
        <taxon>Naldaviricetes</taxon>
        <taxon>Lefavirales</taxon>
        <taxon>Nudiviridae</taxon>
        <taxon>Gammanudivirus</taxon>
        <taxon>Gammanudivirus cameanadis</taxon>
    </lineage>
</organism>
<sequence length="330" mass="38900">MSSPTKKDNILEENNEENKIPIVKFQDIMKDYIQFHRESNFEEDIRNLRPIIDECLEIFIKYMIDEMILSKKLTYLDIISYLVVFDIIYRQVEAHRQNTVAEQNTDAIFNTDLGFLGFSQNKINDGINANKCKKFNIPQDCYEEEVTFFTKQYLPNFTGEKFQRQIIELDQAVVDELFESIIHLLDVNERNLVVKPKKVKLRYMNYDIENVEVKCVLNISKMQTDLGGFFDEFKDNYISSKKCMEIPIAWIFKALFSDNTFRWVSIFDEHTTKTVQKEFIMTKNARVCLNYNSGDAEIEVENIDTAIDTIRDVFKTDILKKTYDGIIKTT</sequence>
<accession>A0AAE8Y299</accession>
<dbReference type="Proteomes" id="UP000830962">
    <property type="component" value="Segment"/>
</dbReference>
<name>A0AAE8Y299_9VIRU</name>